<accession>A0A1C7IJI2</accession>
<dbReference type="PRINTS" id="PR00111">
    <property type="entry name" value="ABHYDROLASE"/>
</dbReference>
<dbReference type="EMBL" id="CP015405">
    <property type="protein sequence ID" value="ANU78282.1"/>
    <property type="molecule type" value="Genomic_DNA"/>
</dbReference>
<sequence>MFYVRSNDGTRIAVYEFNKECSKTVFLVHGWPLSHEIYEYQIELLTKCGYHVVAIDLRGFGESDAPACGYGYDQMAADIYHVVKSMGLKKFILTGFSMGGAIVLRYMRLFCGYGVDKLILLAAAAPSWTQRKGYPYGLTRKYVDGLISLAETDRPQLAYNFSHEQLFATPHREPVKQWFQDISLSATGIATVRTAISLRDEDGRSDLACVHVPTWIIHGGKDVVVSNDLARIQKEGIPCSQLVTLENSGHGIMYDELALFNKIFLRAVRTNPQAR</sequence>
<evidence type="ECO:0000313" key="3">
    <source>
        <dbReference type="EMBL" id="ANU78282.1"/>
    </source>
</evidence>
<evidence type="ECO:0000256" key="1">
    <source>
        <dbReference type="ARBA" id="ARBA00022801"/>
    </source>
</evidence>
<name>A0A1C7IJI2_9FIRM</name>
<dbReference type="PANTHER" id="PTHR43798:SF31">
    <property type="entry name" value="AB HYDROLASE SUPERFAMILY PROTEIN YCLE"/>
    <property type="match status" value="1"/>
</dbReference>
<dbReference type="InterPro" id="IPR029058">
    <property type="entry name" value="AB_hydrolase_fold"/>
</dbReference>
<dbReference type="RefSeq" id="WP_065544366.1">
    <property type="nucleotide sequence ID" value="NZ_CP015405.2"/>
</dbReference>
<dbReference type="KEGG" id="byl:A4V09_22540"/>
<dbReference type="PRINTS" id="PR00412">
    <property type="entry name" value="EPOXHYDRLASE"/>
</dbReference>
<dbReference type="GO" id="GO:0016020">
    <property type="term" value="C:membrane"/>
    <property type="evidence" value="ECO:0007669"/>
    <property type="project" value="TreeGrafter"/>
</dbReference>
<gene>
    <name evidence="3" type="ORF">A4V09_22540</name>
</gene>
<protein>
    <submittedName>
        <fullName evidence="3">Alpha/beta hydrolase</fullName>
    </submittedName>
</protein>
<dbReference type="STRING" id="1796616.A4V09_22540"/>
<evidence type="ECO:0000313" key="4">
    <source>
        <dbReference type="Proteomes" id="UP000092574"/>
    </source>
</evidence>
<dbReference type="InterPro" id="IPR000073">
    <property type="entry name" value="AB_hydrolase_1"/>
</dbReference>
<dbReference type="GO" id="GO:0016787">
    <property type="term" value="F:hydrolase activity"/>
    <property type="evidence" value="ECO:0007669"/>
    <property type="project" value="UniProtKB-KW"/>
</dbReference>
<dbReference type="OrthoDB" id="9773293at2"/>
<reference evidence="3" key="1">
    <citation type="submission" date="2017-04" db="EMBL/GenBank/DDBJ databases">
        <title>Complete Genome Sequences of Twelve Strains of a Stable Defined Moderately Diverse Mouse Microbiota 2 (sDMDMm2).</title>
        <authorList>
            <person name="Uchimura Y."/>
            <person name="Wyss M."/>
            <person name="Brugiroux S."/>
            <person name="Limenitakis J.P."/>
            <person name="Stecher B."/>
            <person name="McCoy K.D."/>
            <person name="Macpherson A.J."/>
        </authorList>
    </citation>
    <scope>NUCLEOTIDE SEQUENCE</scope>
    <source>
        <strain evidence="3">YL58</strain>
    </source>
</reference>
<dbReference type="InterPro" id="IPR050266">
    <property type="entry name" value="AB_hydrolase_sf"/>
</dbReference>
<dbReference type="Proteomes" id="UP000092574">
    <property type="component" value="Chromosome"/>
</dbReference>
<dbReference type="AlphaFoldDB" id="A0A1C7IJI2"/>
<organism evidence="3 4">
    <name type="scientific">Blautia pseudococcoides</name>
    <dbReference type="NCBI Taxonomy" id="1796616"/>
    <lineage>
        <taxon>Bacteria</taxon>
        <taxon>Bacillati</taxon>
        <taxon>Bacillota</taxon>
        <taxon>Clostridia</taxon>
        <taxon>Lachnospirales</taxon>
        <taxon>Lachnospiraceae</taxon>
        <taxon>Blautia</taxon>
    </lineage>
</organism>
<keyword evidence="4" id="KW-1185">Reference proteome</keyword>
<feature type="domain" description="AB hydrolase-1" evidence="2">
    <location>
        <begin position="24"/>
        <end position="256"/>
    </location>
</feature>
<dbReference type="Gene3D" id="3.40.50.1820">
    <property type="entry name" value="alpha/beta hydrolase"/>
    <property type="match status" value="1"/>
</dbReference>
<dbReference type="SUPFAM" id="SSF53474">
    <property type="entry name" value="alpha/beta-Hydrolases"/>
    <property type="match status" value="1"/>
</dbReference>
<keyword evidence="1 3" id="KW-0378">Hydrolase</keyword>
<dbReference type="Pfam" id="PF00561">
    <property type="entry name" value="Abhydrolase_1"/>
    <property type="match status" value="1"/>
</dbReference>
<evidence type="ECO:0000259" key="2">
    <source>
        <dbReference type="Pfam" id="PF00561"/>
    </source>
</evidence>
<dbReference type="PANTHER" id="PTHR43798">
    <property type="entry name" value="MONOACYLGLYCEROL LIPASE"/>
    <property type="match status" value="1"/>
</dbReference>
<dbReference type="InterPro" id="IPR000639">
    <property type="entry name" value="Epox_hydrolase-like"/>
</dbReference>
<proteinExistence type="predicted"/>